<keyword evidence="1" id="KW-0812">Transmembrane</keyword>
<dbReference type="Proteomes" id="UP000595644">
    <property type="component" value="Segment"/>
</dbReference>
<keyword evidence="1" id="KW-0472">Membrane</keyword>
<reference evidence="2 3" key="1">
    <citation type="submission" date="2020-12" db="EMBL/GenBank/DDBJ databases">
        <title>Novel Lytic Phages Protect Cells and Mice against Pseudomonas aeruginosa Infection.</title>
        <authorList>
            <person name="Chen F."/>
            <person name="Wu M."/>
            <person name="Wang Z."/>
        </authorList>
    </citation>
    <scope>NUCLEOTIDE SEQUENCE [LARGE SCALE GENOMIC DNA]</scope>
</reference>
<dbReference type="InterPro" id="IPR043502">
    <property type="entry name" value="DNA/RNA_pol_sf"/>
</dbReference>
<keyword evidence="1" id="KW-1133">Transmembrane helix</keyword>
<evidence type="ECO:0000256" key="1">
    <source>
        <dbReference type="SAM" id="Phobius"/>
    </source>
</evidence>
<protein>
    <submittedName>
        <fullName evidence="2">DNA-binding protein</fullName>
    </submittedName>
</protein>
<name>A0A7T7G047_9CAUD</name>
<dbReference type="EMBL" id="MW406975">
    <property type="protein sequence ID" value="QQL99135.1"/>
    <property type="molecule type" value="Genomic_DNA"/>
</dbReference>
<dbReference type="SUPFAM" id="SSF56672">
    <property type="entry name" value="DNA/RNA polymerases"/>
    <property type="match status" value="1"/>
</dbReference>
<evidence type="ECO:0000313" key="2">
    <source>
        <dbReference type="EMBL" id="QQL99135.1"/>
    </source>
</evidence>
<keyword evidence="2" id="KW-0238">DNA-binding</keyword>
<feature type="transmembrane region" description="Helical" evidence="1">
    <location>
        <begin position="295"/>
        <end position="315"/>
    </location>
</feature>
<sequence length="316" mass="34368">MQCKDLYTNLASDMFSVPCSQVTPEMRRVAKSRAFAHAYTPKKQASGGTYTARVSGVTCDGKVRVDAVVDHVEPQRKVCKHRALGVAFGMPDIEVTPNPNPANFTKIEEHVLAMYNTGKDDKQRADEYEALLLKAFPGVRECRREFGRPLMASDFDNALRAMVNSQVAVRKAVRGRGIPAGSLASRVTRLAEIADNAKWRGEQLRRARTDLEAVSKRLHQATMAASKLRDVGQMVGLPWGIGFDDHDPATRLEALQDAIRGRRFICASHSSKVKAEAADQVAEAKRKARAAVNHAAFAAGMIGLAVGGLLGVIFAG</sequence>
<dbReference type="GO" id="GO:0003677">
    <property type="term" value="F:DNA binding"/>
    <property type="evidence" value="ECO:0007669"/>
    <property type="project" value="UniProtKB-KW"/>
</dbReference>
<organism evidence="2 3">
    <name type="scientific">Pseudomonas phage MYY9</name>
    <dbReference type="NCBI Taxonomy" id="2798805"/>
    <lineage>
        <taxon>Viruses</taxon>
        <taxon>Duplodnaviria</taxon>
        <taxon>Heunggongvirae</taxon>
        <taxon>Uroviricota</taxon>
        <taxon>Caudoviricetes</taxon>
        <taxon>Autographivirales</taxon>
        <taxon>Autoscriptoviridae</taxon>
        <taxon>Krylovirinae</taxon>
        <taxon>Phikmvvirus</taxon>
        <taxon>Phikmvvirus MYY9</taxon>
        <taxon>Phikmvvirus PAXYB1</taxon>
    </lineage>
</organism>
<evidence type="ECO:0000313" key="3">
    <source>
        <dbReference type="Proteomes" id="UP000595644"/>
    </source>
</evidence>
<keyword evidence="3" id="KW-1185">Reference proteome</keyword>
<proteinExistence type="predicted"/>
<accession>A0A7T7G047</accession>